<evidence type="ECO:0000259" key="7">
    <source>
        <dbReference type="Pfam" id="PF00593"/>
    </source>
</evidence>
<keyword evidence="4" id="KW-0798">TonB box</keyword>
<keyword evidence="5" id="KW-0472">Membrane</keyword>
<dbReference type="Pfam" id="PF00593">
    <property type="entry name" value="TonB_dep_Rec_b-barrel"/>
    <property type="match status" value="1"/>
</dbReference>
<sequence length="670" mass="73814">MKTCWGLFWFLLCIGLPVSGFADDEPIIVTANRQAEPASKIAGSIFVLDQNRLQQVSSVHPAELLNEVSGVNIHRNSGQEHLTAIRSPVLTGGAGAGSFLYLQDGVPLRAAGFANVNGLFESAIELAQSVEVTKGPGSVLYGSNAVHGLVNIISKAPSPQRQVSLDLIGNENGFAKLLVSQSGRVLSGQARISASIVRDPGFRADSGFEQQKLQLRHDTDIGRWSVKTLASFQNLNQETAGFIRGVDAYKDRELSKTNPNPEAFRDGKSARFAVHLNKAIGQNSRLSLIPYARWVELSFLRHFVPGQALEDSGHKSVGLIATYEGAMKNGTWKLGLDSEYTNGYVREFQDGPDVFSFVSGAHYDYDVSALVLSPYVQTRFALGTKTNLSIGARADSTQYVYDNNIESGQFGRFLRIPDRKDRFFNVSPKLGITHDLNDNMTVYGRLARGSRAPQVSDAYSLQINQSAGQIRPETLDSAELGFKGNINGVRVELAGFLMKKNNFFFRNANGFNVENGKTRHQGIELDFEAPMNKFITVSGGFTLAEHSYAFTDIVASASNSIRDGEQVDSAPNTLGYLQTQWQATDKAELALKWQHVGSYYTDPGNTTRYPGHNIFTLRGRFDLSSRVQLYGRIDNIFDARYANRADFAFGSQRFFPGRPRTLFFGVRFVA</sequence>
<dbReference type="AlphaFoldDB" id="A0A3B0RI77"/>
<proteinExistence type="predicted"/>
<evidence type="ECO:0000256" key="3">
    <source>
        <dbReference type="ARBA" id="ARBA00022692"/>
    </source>
</evidence>
<dbReference type="InterPro" id="IPR037066">
    <property type="entry name" value="Plug_dom_sf"/>
</dbReference>
<evidence type="ECO:0000256" key="2">
    <source>
        <dbReference type="ARBA" id="ARBA00022448"/>
    </source>
</evidence>
<keyword evidence="2" id="KW-0813">Transport</keyword>
<gene>
    <name evidence="9" type="ORF">MNBD_ALPHA06-1329</name>
</gene>
<dbReference type="GO" id="GO:0044718">
    <property type="term" value="P:siderophore transmembrane transport"/>
    <property type="evidence" value="ECO:0007669"/>
    <property type="project" value="TreeGrafter"/>
</dbReference>
<dbReference type="InterPro" id="IPR039426">
    <property type="entry name" value="TonB-dep_rcpt-like"/>
</dbReference>
<dbReference type="PANTHER" id="PTHR30069">
    <property type="entry name" value="TONB-DEPENDENT OUTER MEMBRANE RECEPTOR"/>
    <property type="match status" value="1"/>
</dbReference>
<dbReference type="PROSITE" id="PS52016">
    <property type="entry name" value="TONB_DEPENDENT_REC_3"/>
    <property type="match status" value="1"/>
</dbReference>
<dbReference type="Pfam" id="PF07715">
    <property type="entry name" value="Plug"/>
    <property type="match status" value="1"/>
</dbReference>
<evidence type="ECO:0000259" key="8">
    <source>
        <dbReference type="Pfam" id="PF07715"/>
    </source>
</evidence>
<evidence type="ECO:0000256" key="5">
    <source>
        <dbReference type="ARBA" id="ARBA00023136"/>
    </source>
</evidence>
<dbReference type="PANTHER" id="PTHR30069:SF28">
    <property type="entry name" value="TONB-DEPENDENT RECEPTOR YNCD-RELATED"/>
    <property type="match status" value="1"/>
</dbReference>
<evidence type="ECO:0000256" key="4">
    <source>
        <dbReference type="ARBA" id="ARBA00023077"/>
    </source>
</evidence>
<keyword evidence="6" id="KW-0998">Cell outer membrane</keyword>
<feature type="domain" description="TonB-dependent receptor-like beta-barrel" evidence="7">
    <location>
        <begin position="207"/>
        <end position="636"/>
    </location>
</feature>
<accession>A0A3B0RI77</accession>
<evidence type="ECO:0000256" key="1">
    <source>
        <dbReference type="ARBA" id="ARBA00004571"/>
    </source>
</evidence>
<reference evidence="9" key="1">
    <citation type="submission" date="2018-06" db="EMBL/GenBank/DDBJ databases">
        <authorList>
            <person name="Zhirakovskaya E."/>
        </authorList>
    </citation>
    <scope>NUCLEOTIDE SEQUENCE</scope>
</reference>
<feature type="domain" description="TonB-dependent receptor plug" evidence="8">
    <location>
        <begin position="39"/>
        <end position="148"/>
    </location>
</feature>
<dbReference type="InterPro" id="IPR036942">
    <property type="entry name" value="Beta-barrel_TonB_sf"/>
</dbReference>
<comment type="subcellular location">
    <subcellularLocation>
        <location evidence="1">Cell outer membrane</location>
        <topology evidence="1">Multi-pass membrane protein</topology>
    </subcellularLocation>
</comment>
<dbReference type="Gene3D" id="2.40.170.20">
    <property type="entry name" value="TonB-dependent receptor, beta-barrel domain"/>
    <property type="match status" value="1"/>
</dbReference>
<keyword evidence="9" id="KW-0675">Receptor</keyword>
<dbReference type="EMBL" id="UOEE01000069">
    <property type="protein sequence ID" value="VAV88546.1"/>
    <property type="molecule type" value="Genomic_DNA"/>
</dbReference>
<evidence type="ECO:0000313" key="9">
    <source>
        <dbReference type="EMBL" id="VAV88546.1"/>
    </source>
</evidence>
<protein>
    <submittedName>
        <fullName evidence="9">TonB-dependent receptor</fullName>
    </submittedName>
</protein>
<dbReference type="SUPFAM" id="SSF56935">
    <property type="entry name" value="Porins"/>
    <property type="match status" value="1"/>
</dbReference>
<organism evidence="9">
    <name type="scientific">hydrothermal vent metagenome</name>
    <dbReference type="NCBI Taxonomy" id="652676"/>
    <lineage>
        <taxon>unclassified sequences</taxon>
        <taxon>metagenomes</taxon>
        <taxon>ecological metagenomes</taxon>
    </lineage>
</organism>
<dbReference type="InterPro" id="IPR000531">
    <property type="entry name" value="Beta-barrel_TonB"/>
</dbReference>
<evidence type="ECO:0000256" key="6">
    <source>
        <dbReference type="ARBA" id="ARBA00023237"/>
    </source>
</evidence>
<keyword evidence="3" id="KW-0812">Transmembrane</keyword>
<dbReference type="InterPro" id="IPR012910">
    <property type="entry name" value="Plug_dom"/>
</dbReference>
<name>A0A3B0RI77_9ZZZZ</name>
<dbReference type="GO" id="GO:0015344">
    <property type="term" value="F:siderophore uptake transmembrane transporter activity"/>
    <property type="evidence" value="ECO:0007669"/>
    <property type="project" value="TreeGrafter"/>
</dbReference>
<dbReference type="Gene3D" id="2.170.130.10">
    <property type="entry name" value="TonB-dependent receptor, plug domain"/>
    <property type="match status" value="1"/>
</dbReference>
<dbReference type="GO" id="GO:0009279">
    <property type="term" value="C:cell outer membrane"/>
    <property type="evidence" value="ECO:0007669"/>
    <property type="project" value="UniProtKB-SubCell"/>
</dbReference>